<dbReference type="InterPro" id="IPR017515">
    <property type="entry name" value="MeMalonyl-CoA_epimerase"/>
</dbReference>
<sequence length="167" mass="17803">MAEDVPTTDPLSDPLFLQVDHVGIAVPDLDEAVALYGRTFGLRLLHEETNEEQGVREAMLGVGAPSATRDELESGTRLQLLAPLTPESTIATFIGRNGPGLQQLAYRVADVEAAAETLRSRGLRLLYDAPRRGTAGSRVNFVHPKDAGGVLVELVELPSPDTGAHAV</sequence>
<dbReference type="SUPFAM" id="SSF54593">
    <property type="entry name" value="Glyoxalase/Bleomycin resistance protein/Dihydroxybiphenyl dioxygenase"/>
    <property type="match status" value="1"/>
</dbReference>
<dbReference type="PANTHER" id="PTHR43048:SF3">
    <property type="entry name" value="METHYLMALONYL-COA EPIMERASE, MITOCHONDRIAL"/>
    <property type="match status" value="1"/>
</dbReference>
<gene>
    <name evidence="4" type="ORF">DFJ68_0791</name>
</gene>
<name>A0A495XS82_9MICO</name>
<accession>A0A495XS82</accession>
<dbReference type="GO" id="GO:0046491">
    <property type="term" value="P:L-methylmalonyl-CoA metabolic process"/>
    <property type="evidence" value="ECO:0007669"/>
    <property type="project" value="TreeGrafter"/>
</dbReference>
<evidence type="ECO:0000313" key="4">
    <source>
        <dbReference type="EMBL" id="RKT77370.1"/>
    </source>
</evidence>
<evidence type="ECO:0000256" key="1">
    <source>
        <dbReference type="ARBA" id="ARBA00009308"/>
    </source>
</evidence>
<feature type="domain" description="VOC" evidence="3">
    <location>
        <begin position="18"/>
        <end position="157"/>
    </location>
</feature>
<evidence type="ECO:0000259" key="3">
    <source>
        <dbReference type="PROSITE" id="PS51819"/>
    </source>
</evidence>
<dbReference type="CDD" id="cd07249">
    <property type="entry name" value="MMCE"/>
    <property type="match status" value="1"/>
</dbReference>
<reference evidence="4 5" key="1">
    <citation type="submission" date="2018-10" db="EMBL/GenBank/DDBJ databases">
        <title>Sequencing the genomes of 1000 actinobacteria strains.</title>
        <authorList>
            <person name="Klenk H.-P."/>
        </authorList>
    </citation>
    <scope>NUCLEOTIDE SEQUENCE [LARGE SCALE GENOMIC DNA]</scope>
    <source>
        <strain evidence="4 5">DSM 44267</strain>
    </source>
</reference>
<dbReference type="PROSITE" id="PS51819">
    <property type="entry name" value="VOC"/>
    <property type="match status" value="1"/>
</dbReference>
<dbReference type="InterPro" id="IPR051785">
    <property type="entry name" value="MMCE/EMCE_epimerase"/>
</dbReference>
<dbReference type="NCBIfam" id="TIGR03081">
    <property type="entry name" value="metmalonyl_epim"/>
    <property type="match status" value="1"/>
</dbReference>
<dbReference type="InterPro" id="IPR029068">
    <property type="entry name" value="Glyas_Bleomycin-R_OHBP_Dase"/>
</dbReference>
<organism evidence="4 5">
    <name type="scientific">Terracoccus luteus</name>
    <dbReference type="NCBI Taxonomy" id="53356"/>
    <lineage>
        <taxon>Bacteria</taxon>
        <taxon>Bacillati</taxon>
        <taxon>Actinomycetota</taxon>
        <taxon>Actinomycetes</taxon>
        <taxon>Micrococcales</taxon>
        <taxon>Intrasporangiaceae</taxon>
        <taxon>Terracoccus</taxon>
    </lineage>
</organism>
<comment type="similarity">
    <text evidence="1">Belongs to the methylmalonyl-CoA epimerase family.</text>
</comment>
<dbReference type="Gene3D" id="3.10.180.10">
    <property type="entry name" value="2,3-Dihydroxybiphenyl 1,2-Dioxygenase, domain 1"/>
    <property type="match status" value="1"/>
</dbReference>
<dbReference type="AlphaFoldDB" id="A0A495XS82"/>
<protein>
    <submittedName>
        <fullName evidence="4">Methylmalonyl-CoA epimerase</fullName>
    </submittedName>
</protein>
<dbReference type="GO" id="GO:0046872">
    <property type="term" value="F:metal ion binding"/>
    <property type="evidence" value="ECO:0007669"/>
    <property type="project" value="UniProtKB-KW"/>
</dbReference>
<keyword evidence="2" id="KW-0479">Metal-binding</keyword>
<dbReference type="EMBL" id="RBXT01000001">
    <property type="protein sequence ID" value="RKT77370.1"/>
    <property type="molecule type" value="Genomic_DNA"/>
</dbReference>
<dbReference type="OrthoDB" id="7187210at2"/>
<proteinExistence type="inferred from homology"/>
<comment type="caution">
    <text evidence="4">The sequence shown here is derived from an EMBL/GenBank/DDBJ whole genome shotgun (WGS) entry which is preliminary data.</text>
</comment>
<dbReference type="PANTHER" id="PTHR43048">
    <property type="entry name" value="METHYLMALONYL-COA EPIMERASE"/>
    <property type="match status" value="1"/>
</dbReference>
<dbReference type="InterPro" id="IPR037523">
    <property type="entry name" value="VOC_core"/>
</dbReference>
<keyword evidence="5" id="KW-1185">Reference proteome</keyword>
<dbReference type="Proteomes" id="UP000278440">
    <property type="component" value="Unassembled WGS sequence"/>
</dbReference>
<dbReference type="Pfam" id="PF13669">
    <property type="entry name" value="Glyoxalase_4"/>
    <property type="match status" value="1"/>
</dbReference>
<dbReference type="GO" id="GO:0004493">
    <property type="term" value="F:methylmalonyl-CoA epimerase activity"/>
    <property type="evidence" value="ECO:0007669"/>
    <property type="project" value="TreeGrafter"/>
</dbReference>
<evidence type="ECO:0000256" key="2">
    <source>
        <dbReference type="ARBA" id="ARBA00022723"/>
    </source>
</evidence>
<evidence type="ECO:0000313" key="5">
    <source>
        <dbReference type="Proteomes" id="UP000278440"/>
    </source>
</evidence>
<dbReference type="RefSeq" id="WP_121031204.1">
    <property type="nucleotide sequence ID" value="NZ_RBXT01000001.1"/>
</dbReference>